<sequence>GQGRPDWAIFGRLTEHNETILFKEKFIDWTEVKSPTLKEGIEFITEQKEAPGRQCRPYDTSLMLPLLQSPVCTILDGVSVGRGYGPVETEDHMRLQEISTASVDVWHILEFDYSRLPRLSIGQFHEGDAYVVKWKFMVNTSVGRRLNPEARSSGPGKEKCCYFFWQGRNSTVSEKGTSALMTVELDEERGAQVQQGKEPPCEWRLYCVRGEVPVEGHLLEVACHCSSLRSRASMILLNINKALIYLWHGCKSQLHTRSVGSRAALKIKEQCPLEAGLHSSSKVTIHECDEGVEPPGFWEALGRKDRKAYDCMLQDPGKFNFTPRLFQLCSTSGDFVATEFFHPSRAPDLVSSMPFLQEDLYNAPQPALFLVDNFHEVYLWQGWWPQDSESTGSARIRWDADRKCAMETVLLYCKEKNEKKPQKSYLIHAGLEPLTFTNMFPSWEHREDVAEITEREAEVCNQIILVEDVLARLCQNTYPLAQLQARPLPEGVDPLRLEIYLSDTDFEKALEMTREDYERLPGWKQVNLKKAKGLF</sequence>
<dbReference type="PANTHER" id="PTHR11977:SF136">
    <property type="entry name" value="LOW QUALITY PROTEIN: SUPERVILLIN"/>
    <property type="match status" value="1"/>
</dbReference>
<dbReference type="Gene3D" id="1.10.950.10">
    <property type="entry name" value="Villin headpiece domain"/>
    <property type="match status" value="1"/>
</dbReference>
<protein>
    <recommendedName>
        <fullName evidence="1">HP domain-containing protein</fullName>
    </recommendedName>
</protein>
<dbReference type="SUPFAM" id="SSF47050">
    <property type="entry name" value="VHP, Villin headpiece domain"/>
    <property type="match status" value="1"/>
</dbReference>
<dbReference type="InterPro" id="IPR003128">
    <property type="entry name" value="Villin_headpiece"/>
</dbReference>
<dbReference type="InterPro" id="IPR036886">
    <property type="entry name" value="Villin_headpiece_dom_sf"/>
</dbReference>
<dbReference type="Gene3D" id="3.40.20.10">
    <property type="entry name" value="Severin"/>
    <property type="match status" value="3"/>
</dbReference>
<dbReference type="CDD" id="cd11293">
    <property type="entry name" value="gelsolin_S4_like"/>
    <property type="match status" value="1"/>
</dbReference>
<dbReference type="Pfam" id="PF02209">
    <property type="entry name" value="VHP"/>
    <property type="match status" value="1"/>
</dbReference>
<dbReference type="EMBL" id="JAHRIO010012893">
    <property type="protein sequence ID" value="MEQ2162935.1"/>
    <property type="molecule type" value="Genomic_DNA"/>
</dbReference>
<name>A0ABV0MUY2_9TELE</name>
<gene>
    <name evidence="2" type="ORF">GOODEAATRI_025064</name>
</gene>
<dbReference type="InterPro" id="IPR007122">
    <property type="entry name" value="Villin/Gelsolin"/>
</dbReference>
<keyword evidence="3" id="KW-1185">Reference proteome</keyword>
<dbReference type="InterPro" id="IPR029006">
    <property type="entry name" value="ADF-H/Gelsolin-like_dom_sf"/>
</dbReference>
<evidence type="ECO:0000313" key="2">
    <source>
        <dbReference type="EMBL" id="MEQ2162935.1"/>
    </source>
</evidence>
<reference evidence="2 3" key="1">
    <citation type="submission" date="2021-06" db="EMBL/GenBank/DDBJ databases">
        <authorList>
            <person name="Palmer J.M."/>
        </authorList>
    </citation>
    <scope>NUCLEOTIDE SEQUENCE [LARGE SCALE GENOMIC DNA]</scope>
    <source>
        <strain evidence="2 3">GA_2019</strain>
        <tissue evidence="2">Muscle</tissue>
    </source>
</reference>
<proteinExistence type="predicted"/>
<dbReference type="Proteomes" id="UP001476798">
    <property type="component" value="Unassembled WGS sequence"/>
</dbReference>
<dbReference type="SMART" id="SM00262">
    <property type="entry name" value="GEL"/>
    <property type="match status" value="3"/>
</dbReference>
<accession>A0ABV0MUY2</accession>
<feature type="domain" description="HP" evidence="1">
    <location>
        <begin position="472"/>
        <end position="535"/>
    </location>
</feature>
<dbReference type="CDD" id="cd11288">
    <property type="entry name" value="gelsolin_S5_like"/>
    <property type="match status" value="1"/>
</dbReference>
<evidence type="ECO:0000313" key="3">
    <source>
        <dbReference type="Proteomes" id="UP001476798"/>
    </source>
</evidence>
<dbReference type="PANTHER" id="PTHR11977">
    <property type="entry name" value="VILLIN"/>
    <property type="match status" value="1"/>
</dbReference>
<organism evidence="2 3">
    <name type="scientific">Goodea atripinnis</name>
    <dbReference type="NCBI Taxonomy" id="208336"/>
    <lineage>
        <taxon>Eukaryota</taxon>
        <taxon>Metazoa</taxon>
        <taxon>Chordata</taxon>
        <taxon>Craniata</taxon>
        <taxon>Vertebrata</taxon>
        <taxon>Euteleostomi</taxon>
        <taxon>Actinopterygii</taxon>
        <taxon>Neopterygii</taxon>
        <taxon>Teleostei</taxon>
        <taxon>Neoteleostei</taxon>
        <taxon>Acanthomorphata</taxon>
        <taxon>Ovalentaria</taxon>
        <taxon>Atherinomorphae</taxon>
        <taxon>Cyprinodontiformes</taxon>
        <taxon>Goodeidae</taxon>
        <taxon>Goodea</taxon>
    </lineage>
</organism>
<dbReference type="PROSITE" id="PS51089">
    <property type="entry name" value="HP"/>
    <property type="match status" value="1"/>
</dbReference>
<comment type="caution">
    <text evidence="2">The sequence shown here is derived from an EMBL/GenBank/DDBJ whole genome shotgun (WGS) entry which is preliminary data.</text>
</comment>
<dbReference type="SUPFAM" id="SSF55753">
    <property type="entry name" value="Actin depolymerizing proteins"/>
    <property type="match status" value="3"/>
</dbReference>
<evidence type="ECO:0000259" key="1">
    <source>
        <dbReference type="PROSITE" id="PS51089"/>
    </source>
</evidence>
<feature type="non-terminal residue" evidence="2">
    <location>
        <position position="1"/>
    </location>
</feature>
<dbReference type="SMART" id="SM00153">
    <property type="entry name" value="VHP"/>
    <property type="match status" value="1"/>
</dbReference>